<reference evidence="2" key="1">
    <citation type="submission" date="2019-02" db="EMBL/GenBank/DDBJ databases">
        <title>Average Nucleotide Identity (ANI) for Rapid Identification of Enteric Bacteria using Whole Genome Sequence (WGS).</title>
        <authorList>
            <person name="Dinsmore B."/>
            <person name="Lane C."/>
            <person name="Rowe L."/>
        </authorList>
    </citation>
    <scope>NUCLEOTIDE SEQUENCE</scope>
    <source>
        <strain evidence="2">04-0440</strain>
    </source>
</reference>
<proteinExistence type="predicted"/>
<organism evidence="2">
    <name type="scientific">Salmonella bongori</name>
    <dbReference type="NCBI Taxonomy" id="54736"/>
    <lineage>
        <taxon>Bacteria</taxon>
        <taxon>Pseudomonadati</taxon>
        <taxon>Pseudomonadota</taxon>
        <taxon>Gammaproteobacteria</taxon>
        <taxon>Enterobacterales</taxon>
        <taxon>Enterobacteriaceae</taxon>
        <taxon>Salmonella</taxon>
    </lineage>
</organism>
<protein>
    <recommendedName>
        <fullName evidence="1">YbbD head domain-containing protein</fullName>
    </recommendedName>
</protein>
<sequence length="170" mass="20155">MTWFMRQKMLKPFLFILILIIFFISKNQFLKGDTNEYKYDHYDDIPDNSGIKTWLPNDFPNASRNIYFFSNLDLNYFSIKFSLDANHSASYIRTLTKKASKNGIYKLKKEDKDIGQAWCLNQEKSGNNVLYLVGKYTEKNTFYIIKAISDYTYEPSYNEKIKYAEKTLCI</sequence>
<dbReference type="AlphaFoldDB" id="A0A8F8ATT5"/>
<dbReference type="RefSeq" id="WP_219349595.1">
    <property type="nucleotide sequence ID" value="NZ_CP035676.1"/>
</dbReference>
<accession>A0A8F8ATT5</accession>
<dbReference type="Pfam" id="PF26610">
    <property type="entry name" value="YbbD_head"/>
    <property type="match status" value="1"/>
</dbReference>
<evidence type="ECO:0000313" key="2">
    <source>
        <dbReference type="EMBL" id="QXY84055.1"/>
    </source>
</evidence>
<gene>
    <name evidence="2" type="ORF">EWI73_08910</name>
</gene>
<name>A0A8F8ATT5_SALBN</name>
<dbReference type="InterPro" id="IPR058827">
    <property type="entry name" value="YbbD_head"/>
</dbReference>
<evidence type="ECO:0000259" key="1">
    <source>
        <dbReference type="Pfam" id="PF26610"/>
    </source>
</evidence>
<feature type="domain" description="YbbD head" evidence="1">
    <location>
        <begin position="33"/>
        <end position="82"/>
    </location>
</feature>
<dbReference type="EMBL" id="CP035676">
    <property type="protein sequence ID" value="QXY84055.1"/>
    <property type="molecule type" value="Genomic_DNA"/>
</dbReference>